<gene>
    <name evidence="1" type="ORF">B5807_06688</name>
</gene>
<dbReference type="InParanoid" id="A0A1Y2LVM6"/>
<keyword evidence="2" id="KW-1185">Reference proteome</keyword>
<sequence>MHECNADFVASLEEVGSGFENIDVGEVKRPHSRPMSPMLYSSCIVGHLLTSKDLSDDSRHRLVAALSSGLARLYLGPMHVAEQMQLSMRLYVDCELSDDDQVPHPKEAVGLSFTFSSSLILSSGALR</sequence>
<organism evidence="1 2">
    <name type="scientific">Epicoccum nigrum</name>
    <name type="common">Soil fungus</name>
    <name type="synonym">Epicoccum purpurascens</name>
    <dbReference type="NCBI Taxonomy" id="105696"/>
    <lineage>
        <taxon>Eukaryota</taxon>
        <taxon>Fungi</taxon>
        <taxon>Dikarya</taxon>
        <taxon>Ascomycota</taxon>
        <taxon>Pezizomycotina</taxon>
        <taxon>Dothideomycetes</taxon>
        <taxon>Pleosporomycetidae</taxon>
        <taxon>Pleosporales</taxon>
        <taxon>Pleosporineae</taxon>
        <taxon>Didymellaceae</taxon>
        <taxon>Epicoccum</taxon>
    </lineage>
</organism>
<accession>A0A1Y2LVM6</accession>
<dbReference type="Proteomes" id="UP000193240">
    <property type="component" value="Unassembled WGS sequence"/>
</dbReference>
<name>A0A1Y2LVM6_EPING</name>
<proteinExistence type="predicted"/>
<evidence type="ECO:0000313" key="1">
    <source>
        <dbReference type="EMBL" id="OSS47936.1"/>
    </source>
</evidence>
<dbReference type="EMBL" id="KZ107847">
    <property type="protein sequence ID" value="OSS47936.1"/>
    <property type="molecule type" value="Genomic_DNA"/>
</dbReference>
<dbReference type="AlphaFoldDB" id="A0A1Y2LVM6"/>
<evidence type="ECO:0000313" key="2">
    <source>
        <dbReference type="Proteomes" id="UP000193240"/>
    </source>
</evidence>
<protein>
    <submittedName>
        <fullName evidence="1">Uncharacterized protein</fullName>
    </submittedName>
</protein>
<reference evidence="1 2" key="1">
    <citation type="journal article" date="2017" name="Genome Announc.">
        <title>Genome sequence of the saprophytic ascomycete Epicoccum nigrum ICMP 19927 strain isolated from New Zealand.</title>
        <authorList>
            <person name="Fokin M."/>
            <person name="Fleetwood D."/>
            <person name="Weir B.S."/>
            <person name="Villas-Boas S.G."/>
        </authorList>
    </citation>
    <scope>NUCLEOTIDE SEQUENCE [LARGE SCALE GENOMIC DNA]</scope>
    <source>
        <strain evidence="1 2">ICMP 19927</strain>
    </source>
</reference>